<dbReference type="InterPro" id="IPR036390">
    <property type="entry name" value="WH_DNA-bd_sf"/>
</dbReference>
<proteinExistence type="predicted"/>
<evidence type="ECO:0000256" key="1">
    <source>
        <dbReference type="ARBA" id="ARBA00022737"/>
    </source>
</evidence>
<organism evidence="3 4">
    <name type="scientific">Longibaculum muris</name>
    <dbReference type="NCBI Taxonomy" id="1796628"/>
    <lineage>
        <taxon>Bacteria</taxon>
        <taxon>Bacillati</taxon>
        <taxon>Bacillota</taxon>
        <taxon>Erysipelotrichia</taxon>
        <taxon>Erysipelotrichales</taxon>
        <taxon>Coprobacillaceae</taxon>
        <taxon>Longibaculum</taxon>
    </lineage>
</organism>
<dbReference type="SUPFAM" id="SSF46785">
    <property type="entry name" value="Winged helix' DNA-binding domain"/>
    <property type="match status" value="1"/>
</dbReference>
<dbReference type="InterPro" id="IPR036388">
    <property type="entry name" value="WH-like_DNA-bd_sf"/>
</dbReference>
<dbReference type="GO" id="GO:0006355">
    <property type="term" value="P:regulation of DNA-templated transcription"/>
    <property type="evidence" value="ECO:0007669"/>
    <property type="project" value="InterPro"/>
</dbReference>
<dbReference type="Gene3D" id="1.10.1790.10">
    <property type="entry name" value="PRD domain"/>
    <property type="match status" value="2"/>
</dbReference>
<comment type="caution">
    <text evidence="3">The sequence shown here is derived from an EMBL/GenBank/DDBJ whole genome shotgun (WGS) entry which is preliminary data.</text>
</comment>
<name>A0A4R3YZB9_9FIRM</name>
<gene>
    <name evidence="3" type="ORF">EDD60_11164</name>
</gene>
<dbReference type="EMBL" id="SMCQ01000011">
    <property type="protein sequence ID" value="TCV98657.1"/>
    <property type="molecule type" value="Genomic_DNA"/>
</dbReference>
<dbReference type="Gene3D" id="3.40.50.2300">
    <property type="match status" value="1"/>
</dbReference>
<dbReference type="AlphaFoldDB" id="A0A4R3YZB9"/>
<dbReference type="Pfam" id="PF08279">
    <property type="entry name" value="HTH_11"/>
    <property type="match status" value="1"/>
</dbReference>
<dbReference type="SUPFAM" id="SSF63520">
    <property type="entry name" value="PTS-regulatory domain, PRD"/>
    <property type="match status" value="2"/>
</dbReference>
<feature type="domain" description="PRD" evidence="2">
    <location>
        <begin position="187"/>
        <end position="291"/>
    </location>
</feature>
<evidence type="ECO:0000313" key="4">
    <source>
        <dbReference type="Proteomes" id="UP000295515"/>
    </source>
</evidence>
<dbReference type="InterPro" id="IPR011608">
    <property type="entry name" value="PRD"/>
</dbReference>
<reference evidence="3 4" key="1">
    <citation type="submission" date="2019-03" db="EMBL/GenBank/DDBJ databases">
        <title>Genomic Encyclopedia of Type Strains, Phase IV (KMG-IV): sequencing the most valuable type-strain genomes for metagenomic binning, comparative biology and taxonomic classification.</title>
        <authorList>
            <person name="Goeker M."/>
        </authorList>
    </citation>
    <scope>NUCLEOTIDE SEQUENCE [LARGE SCALE GENOMIC DNA]</scope>
    <source>
        <strain evidence="3 4">DSM 29487</strain>
    </source>
</reference>
<dbReference type="InterPro" id="IPR036634">
    <property type="entry name" value="PRD_sf"/>
</dbReference>
<dbReference type="PANTHER" id="PTHR30185:SF13">
    <property type="entry name" value="LICABCH OPERON REGULATOR-RELATED"/>
    <property type="match status" value="1"/>
</dbReference>
<dbReference type="Gene3D" id="3.40.930.10">
    <property type="entry name" value="Mannitol-specific EII, Chain A"/>
    <property type="match status" value="1"/>
</dbReference>
<accession>A0A4R3YZB9</accession>
<dbReference type="InterPro" id="IPR016152">
    <property type="entry name" value="PTrfase/Anion_transptr"/>
</dbReference>
<protein>
    <submittedName>
        <fullName evidence="3">BglG family transcriptional antiterminator</fullName>
    </submittedName>
</protein>
<dbReference type="RefSeq" id="WP_066449824.1">
    <property type="nucleotide sequence ID" value="NZ_JANKBF010000012.1"/>
</dbReference>
<sequence length="637" mass="73917">MNLNKKEIEIIKLLISSSNYISSYDIATATGINRRLVRDEMTNIKTILKTLGYELISKTSKGYIIEGKSSHSLQALADIIEDAERQRESVFPTLPWERRNYIQKRLIEADGYVKIDDLADELLISRSTISSDLKKARHDIKKYGLTMKQKPNYGICIVGDEANKRKPICDYQFTNLRQSEMFYDYLNSFIASVDSLEYGILEIIKKHQVEMSDIALCDFLLSLSISIMRILAGHTITHPQDLTLIERRSEFACARDIAHFIEEKNQCEINEYEINQIAIELICKRSSKGTTPKNVPEVAHLVNEILAEIYQQTLLTFTDEKFHTVFTLYIEAALIRLTYHEKIRNPLYDELKTTYPLAYELAQITSSVIEKHLHQSLSMSELAFFAIIFNTAINRKTTNKKKVLLLCGLGGGAEDLTSYQILDRFESQIDIVKTSQYYKLPDEDLSQYDFIISTVPIHKKLAIPYINISQIISQEDLDKIDNYLSYLFNKNRMETLFHPQLYKTNVKVRHKSDIVNEFYKMLKTQYPTIKESFKNNLIIKDQSTMIHYRHKIGLLKLNKPLNNNNILAVLLLNKPILWDKKELQMIILFSCSDNNNYIYNTISNTLMNLSLKEKDIQNLFEDSSYPLFLKTMIQNQS</sequence>
<dbReference type="GeneID" id="98915533"/>
<keyword evidence="4" id="KW-1185">Reference proteome</keyword>
<evidence type="ECO:0000313" key="3">
    <source>
        <dbReference type="EMBL" id="TCV98657.1"/>
    </source>
</evidence>
<dbReference type="PANTHER" id="PTHR30185">
    <property type="entry name" value="CRYPTIC BETA-GLUCOSIDE BGL OPERON ANTITERMINATOR"/>
    <property type="match status" value="1"/>
</dbReference>
<dbReference type="Pfam" id="PF00874">
    <property type="entry name" value="PRD"/>
    <property type="match status" value="2"/>
</dbReference>
<dbReference type="InterPro" id="IPR050661">
    <property type="entry name" value="BglG_antiterminators"/>
</dbReference>
<dbReference type="InterPro" id="IPR013196">
    <property type="entry name" value="HTH_11"/>
</dbReference>
<keyword evidence="1" id="KW-0677">Repeat</keyword>
<dbReference type="SUPFAM" id="SSF55804">
    <property type="entry name" value="Phoshotransferase/anion transport protein"/>
    <property type="match status" value="1"/>
</dbReference>
<dbReference type="Proteomes" id="UP000295515">
    <property type="component" value="Unassembled WGS sequence"/>
</dbReference>
<evidence type="ECO:0000259" key="2">
    <source>
        <dbReference type="PROSITE" id="PS51372"/>
    </source>
</evidence>
<feature type="domain" description="PRD" evidence="2">
    <location>
        <begin position="293"/>
        <end position="399"/>
    </location>
</feature>
<dbReference type="Gene3D" id="1.10.10.10">
    <property type="entry name" value="Winged helix-like DNA-binding domain superfamily/Winged helix DNA-binding domain"/>
    <property type="match status" value="2"/>
</dbReference>
<dbReference type="PROSITE" id="PS51372">
    <property type="entry name" value="PRD_2"/>
    <property type="match status" value="2"/>
</dbReference>